<evidence type="ECO:0000256" key="3">
    <source>
        <dbReference type="ARBA" id="ARBA00023015"/>
    </source>
</evidence>
<evidence type="ECO:0000256" key="5">
    <source>
        <dbReference type="ARBA" id="ARBA00023163"/>
    </source>
</evidence>
<keyword evidence="3" id="KW-0805">Transcription regulation</keyword>
<sequence length="126" mass="13829">MGQKILLVEDEPDTLKMFKEILESEGYEVAPATNGEEALAIINGYIPDLIVLDIMLPGISGIEVAKKLAERNEVKNIPIVVVTALDNIPLGSDNISGLTGIRRFIFKPCRPKTLLEGIKDALTYKH</sequence>
<dbReference type="PANTHER" id="PTHR44591:SF14">
    <property type="entry name" value="PROTEIN PILG"/>
    <property type="match status" value="1"/>
</dbReference>
<organism evidence="8 9">
    <name type="scientific">Candidatus Schekmanbacteria bacterium RBG_16_38_10</name>
    <dbReference type="NCBI Taxonomy" id="1817879"/>
    <lineage>
        <taxon>Bacteria</taxon>
        <taxon>Candidatus Schekmaniibacteriota</taxon>
    </lineage>
</organism>
<feature type="domain" description="Response regulatory" evidence="7">
    <location>
        <begin position="4"/>
        <end position="122"/>
    </location>
</feature>
<evidence type="ECO:0000256" key="4">
    <source>
        <dbReference type="ARBA" id="ARBA00023125"/>
    </source>
</evidence>
<proteinExistence type="predicted"/>
<dbReference type="EMBL" id="MGDE01000140">
    <property type="protein sequence ID" value="OGL45374.1"/>
    <property type="molecule type" value="Genomic_DNA"/>
</dbReference>
<keyword evidence="5" id="KW-0804">Transcription</keyword>
<evidence type="ECO:0000313" key="9">
    <source>
        <dbReference type="Proteomes" id="UP000178797"/>
    </source>
</evidence>
<reference evidence="8 9" key="1">
    <citation type="journal article" date="2016" name="Nat. Commun.">
        <title>Thousands of microbial genomes shed light on interconnected biogeochemical processes in an aquifer system.</title>
        <authorList>
            <person name="Anantharaman K."/>
            <person name="Brown C.T."/>
            <person name="Hug L.A."/>
            <person name="Sharon I."/>
            <person name="Castelle C.J."/>
            <person name="Probst A.J."/>
            <person name="Thomas B.C."/>
            <person name="Singh A."/>
            <person name="Wilkins M.J."/>
            <person name="Karaoz U."/>
            <person name="Brodie E.L."/>
            <person name="Williams K.H."/>
            <person name="Hubbard S.S."/>
            <person name="Banfield J.F."/>
        </authorList>
    </citation>
    <scope>NUCLEOTIDE SEQUENCE [LARGE SCALE GENOMIC DNA]</scope>
</reference>
<dbReference type="Pfam" id="PF00072">
    <property type="entry name" value="Response_reg"/>
    <property type="match status" value="1"/>
</dbReference>
<accession>A0A1F7RWI7</accession>
<evidence type="ECO:0000259" key="7">
    <source>
        <dbReference type="PROSITE" id="PS50110"/>
    </source>
</evidence>
<keyword evidence="2" id="KW-0902">Two-component regulatory system</keyword>
<name>A0A1F7RWI7_9BACT</name>
<evidence type="ECO:0000256" key="1">
    <source>
        <dbReference type="ARBA" id="ARBA00022553"/>
    </source>
</evidence>
<dbReference type="InterPro" id="IPR001789">
    <property type="entry name" value="Sig_transdc_resp-reg_receiver"/>
</dbReference>
<dbReference type="PANTHER" id="PTHR44591">
    <property type="entry name" value="STRESS RESPONSE REGULATOR PROTEIN 1"/>
    <property type="match status" value="1"/>
</dbReference>
<dbReference type="Proteomes" id="UP000178797">
    <property type="component" value="Unassembled WGS sequence"/>
</dbReference>
<dbReference type="GO" id="GO:0003677">
    <property type="term" value="F:DNA binding"/>
    <property type="evidence" value="ECO:0007669"/>
    <property type="project" value="UniProtKB-KW"/>
</dbReference>
<protein>
    <recommendedName>
        <fullName evidence="7">Response regulatory domain-containing protein</fullName>
    </recommendedName>
</protein>
<dbReference type="PROSITE" id="PS50110">
    <property type="entry name" value="RESPONSE_REGULATORY"/>
    <property type="match status" value="1"/>
</dbReference>
<dbReference type="SUPFAM" id="SSF52172">
    <property type="entry name" value="CheY-like"/>
    <property type="match status" value="1"/>
</dbReference>
<evidence type="ECO:0000256" key="6">
    <source>
        <dbReference type="PROSITE-ProRule" id="PRU00169"/>
    </source>
</evidence>
<dbReference type="SMART" id="SM00448">
    <property type="entry name" value="REC"/>
    <property type="match status" value="1"/>
</dbReference>
<evidence type="ECO:0000313" key="8">
    <source>
        <dbReference type="EMBL" id="OGL45374.1"/>
    </source>
</evidence>
<dbReference type="InterPro" id="IPR011006">
    <property type="entry name" value="CheY-like_superfamily"/>
</dbReference>
<dbReference type="Gene3D" id="3.40.50.2300">
    <property type="match status" value="1"/>
</dbReference>
<keyword evidence="1 6" id="KW-0597">Phosphoprotein</keyword>
<feature type="modified residue" description="4-aspartylphosphate" evidence="6">
    <location>
        <position position="53"/>
    </location>
</feature>
<dbReference type="InterPro" id="IPR050595">
    <property type="entry name" value="Bact_response_regulator"/>
</dbReference>
<dbReference type="FunFam" id="3.40.50.2300:FF:000001">
    <property type="entry name" value="DNA-binding response regulator PhoB"/>
    <property type="match status" value="1"/>
</dbReference>
<dbReference type="AlphaFoldDB" id="A0A1F7RWI7"/>
<dbReference type="GO" id="GO:0000160">
    <property type="term" value="P:phosphorelay signal transduction system"/>
    <property type="evidence" value="ECO:0007669"/>
    <property type="project" value="UniProtKB-KW"/>
</dbReference>
<gene>
    <name evidence="8" type="ORF">A2W05_11690</name>
</gene>
<comment type="caution">
    <text evidence="8">The sequence shown here is derived from an EMBL/GenBank/DDBJ whole genome shotgun (WGS) entry which is preliminary data.</text>
</comment>
<evidence type="ECO:0000256" key="2">
    <source>
        <dbReference type="ARBA" id="ARBA00023012"/>
    </source>
</evidence>
<keyword evidence="4" id="KW-0238">DNA-binding</keyword>